<evidence type="ECO:0000256" key="2">
    <source>
        <dbReference type="ARBA" id="ARBA00022694"/>
    </source>
</evidence>
<comment type="function">
    <text evidence="6">Exonuclease involved in the 3' processing of various precursor tRNAs. Initiates hydrolysis at the 3'-terminus of an RNA molecule and releases 5'-mononucleotides.</text>
</comment>
<dbReference type="EMBL" id="CP017415">
    <property type="protein sequence ID" value="AOU96914.1"/>
    <property type="molecule type" value="Genomic_DNA"/>
</dbReference>
<dbReference type="InterPro" id="IPR012337">
    <property type="entry name" value="RNaseH-like_sf"/>
</dbReference>
<dbReference type="InterPro" id="IPR002562">
    <property type="entry name" value="3'-5'_exonuclease_dom"/>
</dbReference>
<comment type="cofactor">
    <cofactor evidence="6">
        <name>a divalent metal cation</name>
        <dbReference type="ChEBI" id="CHEBI:60240"/>
    </cofactor>
</comment>
<protein>
    <recommendedName>
        <fullName evidence="6">Ribonuclease D</fullName>
        <shortName evidence="6">RNase D</shortName>
        <ecNumber evidence="6">3.1.13.5</ecNumber>
    </recommendedName>
</protein>
<dbReference type="Pfam" id="PF00570">
    <property type="entry name" value="HRDC"/>
    <property type="match status" value="1"/>
</dbReference>
<evidence type="ECO:0000256" key="5">
    <source>
        <dbReference type="ARBA" id="ARBA00022839"/>
    </source>
</evidence>
<keyword evidence="4 6" id="KW-0378">Hydrolase</keyword>
<gene>
    <name evidence="6" type="primary">rnd</name>
    <name evidence="8" type="ORF">BI364_01835</name>
</gene>
<comment type="similarity">
    <text evidence="6">Belongs to the RNase D family.</text>
</comment>
<dbReference type="InterPro" id="IPR002121">
    <property type="entry name" value="HRDC_dom"/>
</dbReference>
<dbReference type="Gene3D" id="1.10.150.80">
    <property type="entry name" value="HRDC domain"/>
    <property type="match status" value="1"/>
</dbReference>
<dbReference type="GO" id="GO:0033890">
    <property type="term" value="F:ribonuclease D activity"/>
    <property type="evidence" value="ECO:0007669"/>
    <property type="project" value="UniProtKB-UniRule"/>
</dbReference>
<dbReference type="KEGG" id="aprs:BI364_01835"/>
<dbReference type="PANTHER" id="PTHR47649:SF1">
    <property type="entry name" value="RIBONUCLEASE D"/>
    <property type="match status" value="1"/>
</dbReference>
<dbReference type="Pfam" id="PF01612">
    <property type="entry name" value="DNA_pol_A_exo1"/>
    <property type="match status" value="1"/>
</dbReference>
<dbReference type="GO" id="GO:0005737">
    <property type="term" value="C:cytoplasm"/>
    <property type="evidence" value="ECO:0007669"/>
    <property type="project" value="UniProtKB-SubCell"/>
</dbReference>
<sequence length="399" mass="44414">MDTVVVASPRVPNAEDLYIDTPEALAALASRLADAPWLAIDTEFLREKTYRARLCLIQLAAPGIVACVDPLALPDIDALRPILCNKGITKILHAAHQDLEILYQLWGEIPMPVFDTQIAAALLGQGEQIGYGRLVAEAIDVTLDKGHARTDWSQRPLDPAQIHYAADDVRYLGELYAQQHTALSARGRLSWLGDDFRRLGDPDTYTTDPEAVWHRLKGVHHLQGVQLSIAQSLAAWRERQAQVADRPRRWILADEPLIDIARRPPASRDMLQRIRGLPDAVVGRHGDTLLRLVAEARERPESEWPILADRLVLSPEQEALADLLMATLRLEARRQDIAPAMLATRRELEHLASGKTDLPVMQGWRAHVVGHTLRAVIEGQLTVRMHDGQASLMPTSDEG</sequence>
<reference evidence="9" key="1">
    <citation type="submission" date="2016-09" db="EMBL/GenBank/DDBJ databases">
        <title>Acidihalobacter prosperus F5.</title>
        <authorList>
            <person name="Khaleque H.N."/>
            <person name="Ramsay J.P."/>
            <person name="Kaksonen A.H."/>
            <person name="Boxall N.J."/>
            <person name="Watkin E.L.J."/>
        </authorList>
    </citation>
    <scope>NUCLEOTIDE SEQUENCE [LARGE SCALE GENOMIC DNA]</scope>
    <source>
        <strain evidence="9">F5</strain>
    </source>
</reference>
<dbReference type="InterPro" id="IPR006292">
    <property type="entry name" value="RNase_D"/>
</dbReference>
<keyword evidence="2 6" id="KW-0819">tRNA processing</keyword>
<name>A0A1D8IKE9_9GAMM</name>
<keyword evidence="5 6" id="KW-0269">Exonuclease</keyword>
<dbReference type="GO" id="GO:0008408">
    <property type="term" value="F:3'-5' exonuclease activity"/>
    <property type="evidence" value="ECO:0007669"/>
    <property type="project" value="InterPro"/>
</dbReference>
<dbReference type="SUPFAM" id="SSF47819">
    <property type="entry name" value="HRDC-like"/>
    <property type="match status" value="2"/>
</dbReference>
<dbReference type="SMART" id="SM00341">
    <property type="entry name" value="HRDC"/>
    <property type="match status" value="1"/>
</dbReference>
<keyword evidence="9" id="KW-1185">Reference proteome</keyword>
<dbReference type="InterPro" id="IPR010997">
    <property type="entry name" value="HRDC-like_sf"/>
</dbReference>
<evidence type="ECO:0000256" key="6">
    <source>
        <dbReference type="HAMAP-Rule" id="MF_01899"/>
    </source>
</evidence>
<dbReference type="EC" id="3.1.13.5" evidence="6"/>
<dbReference type="PROSITE" id="PS50967">
    <property type="entry name" value="HRDC"/>
    <property type="match status" value="1"/>
</dbReference>
<dbReference type="GO" id="GO:0003676">
    <property type="term" value="F:nucleic acid binding"/>
    <property type="evidence" value="ECO:0007669"/>
    <property type="project" value="InterPro"/>
</dbReference>
<dbReference type="PANTHER" id="PTHR47649">
    <property type="entry name" value="RIBONUCLEASE D"/>
    <property type="match status" value="1"/>
</dbReference>
<dbReference type="GO" id="GO:0042780">
    <property type="term" value="P:tRNA 3'-end processing"/>
    <property type="evidence" value="ECO:0007669"/>
    <property type="project" value="UniProtKB-UniRule"/>
</dbReference>
<organism evidence="8 9">
    <name type="scientific">Acidihalobacter yilgarnensis</name>
    <dbReference type="NCBI Taxonomy" id="2819280"/>
    <lineage>
        <taxon>Bacteria</taxon>
        <taxon>Pseudomonadati</taxon>
        <taxon>Pseudomonadota</taxon>
        <taxon>Gammaproteobacteria</taxon>
        <taxon>Chromatiales</taxon>
        <taxon>Ectothiorhodospiraceae</taxon>
        <taxon>Acidihalobacter</taxon>
    </lineage>
</organism>
<keyword evidence="1 6" id="KW-0963">Cytoplasm</keyword>
<dbReference type="Gene3D" id="3.30.420.10">
    <property type="entry name" value="Ribonuclease H-like superfamily/Ribonuclease H"/>
    <property type="match status" value="1"/>
</dbReference>
<dbReference type="Proteomes" id="UP000095401">
    <property type="component" value="Chromosome"/>
</dbReference>
<dbReference type="SUPFAM" id="SSF53098">
    <property type="entry name" value="Ribonuclease H-like"/>
    <property type="match status" value="1"/>
</dbReference>
<dbReference type="CDD" id="cd06142">
    <property type="entry name" value="RNaseD_exo"/>
    <property type="match status" value="1"/>
</dbReference>
<evidence type="ECO:0000259" key="7">
    <source>
        <dbReference type="PROSITE" id="PS50967"/>
    </source>
</evidence>
<dbReference type="RefSeq" id="WP_070077306.1">
    <property type="nucleotide sequence ID" value="NZ_CP017415.1"/>
</dbReference>
<evidence type="ECO:0000256" key="3">
    <source>
        <dbReference type="ARBA" id="ARBA00022722"/>
    </source>
</evidence>
<dbReference type="NCBIfam" id="TIGR01388">
    <property type="entry name" value="rnd"/>
    <property type="match status" value="1"/>
</dbReference>
<keyword evidence="3 6" id="KW-0540">Nuclease</keyword>
<dbReference type="HAMAP" id="MF_01899">
    <property type="entry name" value="RNase_D"/>
    <property type="match status" value="1"/>
</dbReference>
<evidence type="ECO:0000313" key="8">
    <source>
        <dbReference type="EMBL" id="AOU96914.1"/>
    </source>
</evidence>
<feature type="domain" description="HRDC" evidence="7">
    <location>
        <begin position="223"/>
        <end position="303"/>
    </location>
</feature>
<dbReference type="AlphaFoldDB" id="A0A1D8IKE9"/>
<dbReference type="SMART" id="SM00474">
    <property type="entry name" value="35EXOc"/>
    <property type="match status" value="1"/>
</dbReference>
<evidence type="ECO:0000313" key="9">
    <source>
        <dbReference type="Proteomes" id="UP000095401"/>
    </source>
</evidence>
<evidence type="ECO:0000256" key="4">
    <source>
        <dbReference type="ARBA" id="ARBA00022801"/>
    </source>
</evidence>
<evidence type="ECO:0000256" key="1">
    <source>
        <dbReference type="ARBA" id="ARBA00022490"/>
    </source>
</evidence>
<comment type="subcellular location">
    <subcellularLocation>
        <location evidence="6">Cytoplasm</location>
    </subcellularLocation>
</comment>
<proteinExistence type="inferred from homology"/>
<dbReference type="InterPro" id="IPR044876">
    <property type="entry name" value="HRDC_dom_sf"/>
</dbReference>
<dbReference type="InterPro" id="IPR036397">
    <property type="entry name" value="RNaseH_sf"/>
</dbReference>
<dbReference type="GO" id="GO:0000166">
    <property type="term" value="F:nucleotide binding"/>
    <property type="evidence" value="ECO:0007669"/>
    <property type="project" value="InterPro"/>
</dbReference>
<comment type="catalytic activity">
    <reaction evidence="6">
        <text>Exonucleolytic cleavage that removes extra residues from the 3'-terminus of tRNA to produce 5'-mononucleotides.</text>
        <dbReference type="EC" id="3.1.13.5"/>
    </reaction>
</comment>
<dbReference type="InterPro" id="IPR051086">
    <property type="entry name" value="RNase_D-like"/>
</dbReference>
<accession>A0A1D8IKE9</accession>